<feature type="region of interest" description="Disordered" evidence="1">
    <location>
        <begin position="658"/>
        <end position="677"/>
    </location>
</feature>
<dbReference type="eggNOG" id="ENOG502R4RR">
    <property type="taxonomic scope" value="Eukaryota"/>
</dbReference>
<dbReference type="Proteomes" id="UP000018144">
    <property type="component" value="Unassembled WGS sequence"/>
</dbReference>
<evidence type="ECO:0000256" key="1">
    <source>
        <dbReference type="SAM" id="MobiDB-lite"/>
    </source>
</evidence>
<feature type="compositionally biased region" description="Polar residues" evidence="1">
    <location>
        <begin position="610"/>
        <end position="620"/>
    </location>
</feature>
<feature type="region of interest" description="Disordered" evidence="1">
    <location>
        <begin position="501"/>
        <end position="648"/>
    </location>
</feature>
<feature type="compositionally biased region" description="Low complexity" evidence="1">
    <location>
        <begin position="501"/>
        <end position="531"/>
    </location>
</feature>
<keyword evidence="3" id="KW-1185">Reference proteome</keyword>
<evidence type="ECO:0000313" key="2">
    <source>
        <dbReference type="EMBL" id="CCX05656.1"/>
    </source>
</evidence>
<feature type="region of interest" description="Disordered" evidence="1">
    <location>
        <begin position="1"/>
        <end position="57"/>
    </location>
</feature>
<protein>
    <submittedName>
        <fullName evidence="2">Similar to Adhesion defective protein 1 acc. no. O74364</fullName>
    </submittedName>
</protein>
<dbReference type="EMBL" id="HF935264">
    <property type="protein sequence ID" value="CCX05656.1"/>
    <property type="molecule type" value="Genomic_DNA"/>
</dbReference>
<feature type="compositionally biased region" description="Low complexity" evidence="1">
    <location>
        <begin position="8"/>
        <end position="57"/>
    </location>
</feature>
<dbReference type="Pfam" id="PF01803">
    <property type="entry name" value="LIM_bind"/>
    <property type="match status" value="1"/>
</dbReference>
<dbReference type="OrthoDB" id="774557at2759"/>
<sequence length="677" mass="73389">MMATTYSQHNPMQQHPVQQVPQQHIQHPGQSPAIVMQQQHMHPQQQQQHYQQLAALAAQQGRDPGSIQAMQQVQQAQLIAARQRAMMANGMAGNPAAMAQFQAANGGGPQIRAGGMPNGVYPGGGPGGVPGGPMGQAFAAANPQMRFPANIQQLQQQQQQQQQIAAAQQYTAMSQAAAQGNAQAAAMNMPQQGQPMPMGQLHPNHPGAVSQAALAQMRQAAALQNLRSKTLGLSVLRLHQFADHLSAYSPSSTNNDMNHWRKFVGEFYSPIGVMRQGLIHKQNNEMKQFEITTNLLARYYFTLFESGIRMVQMLIEQPREKPTVNQGTIVDCPKTSFIYWFENDCHVVAQGQLRVHLNQHQQIDMLDFTTHNHTEYVTRDSMKNMFERTEANHIKSSPGSSLGKRPQRSPPPELSPVTSQFGLPPLVLSLLENAETLSQMKDLITFSQQNPHLGPTQALTQLVNNQMMHQQALQQQQSMAQQHQQAQQQQAQAQHLQQQAQAQQQAQQQHAQQQQQQHAQGMPNGPMARAGMPGGPGVGGMPPQLGISMANSPSVTGDIRMGGVQSPHIVGGGATPSPAQNHMQAPGMIAQHSQHQHPTSNPSSNTSTTVGSANTSPNQTNKRRRVSTINNVKNDADLDGAGDGIGAINGGAAAAAAAAQHNKKQSPRGGVKRTKLQ</sequence>
<dbReference type="STRING" id="1076935.U4KWR2"/>
<dbReference type="AlphaFoldDB" id="U4KWR2"/>
<gene>
    <name evidence="2" type="ORF">PCON_05243</name>
</gene>
<feature type="compositionally biased region" description="Basic residues" evidence="1">
    <location>
        <begin position="661"/>
        <end position="677"/>
    </location>
</feature>
<feature type="compositionally biased region" description="Low complexity" evidence="1">
    <location>
        <begin position="598"/>
        <end position="609"/>
    </location>
</feature>
<reference evidence="2 3" key="1">
    <citation type="journal article" date="2013" name="PLoS Genet.">
        <title>The genome and development-dependent transcriptomes of Pyronema confluens: a window into fungal evolution.</title>
        <authorList>
            <person name="Traeger S."/>
            <person name="Altegoer F."/>
            <person name="Freitag M."/>
            <person name="Gabaldon T."/>
            <person name="Kempken F."/>
            <person name="Kumar A."/>
            <person name="Marcet-Houben M."/>
            <person name="Poggeler S."/>
            <person name="Stajich J.E."/>
            <person name="Nowrousian M."/>
        </authorList>
    </citation>
    <scope>NUCLEOTIDE SEQUENCE [LARGE SCALE GENOMIC DNA]</scope>
    <source>
        <strain evidence="3">CBS 100304</strain>
        <tissue evidence="2">Vegetative mycelium</tissue>
    </source>
</reference>
<dbReference type="PANTHER" id="PTHR10378">
    <property type="entry name" value="LIM DOMAIN-BINDING PROTEIN"/>
    <property type="match status" value="1"/>
</dbReference>
<dbReference type="InterPro" id="IPR029005">
    <property type="entry name" value="LIM-bd/SEUSS"/>
</dbReference>
<dbReference type="OMA" id="WVKDWHK"/>
<proteinExistence type="predicted"/>
<feature type="region of interest" description="Disordered" evidence="1">
    <location>
        <begin position="392"/>
        <end position="420"/>
    </location>
</feature>
<name>U4KWR2_PYROM</name>
<accession>U4KWR2</accession>
<evidence type="ECO:0000313" key="3">
    <source>
        <dbReference type="Proteomes" id="UP000018144"/>
    </source>
</evidence>
<organism evidence="2 3">
    <name type="scientific">Pyronema omphalodes (strain CBS 100304)</name>
    <name type="common">Pyronema confluens</name>
    <dbReference type="NCBI Taxonomy" id="1076935"/>
    <lineage>
        <taxon>Eukaryota</taxon>
        <taxon>Fungi</taxon>
        <taxon>Dikarya</taxon>
        <taxon>Ascomycota</taxon>
        <taxon>Pezizomycotina</taxon>
        <taxon>Pezizomycetes</taxon>
        <taxon>Pezizales</taxon>
        <taxon>Pyronemataceae</taxon>
        <taxon>Pyronema</taxon>
    </lineage>
</organism>